<evidence type="ECO:0000313" key="4">
    <source>
        <dbReference type="Proteomes" id="UP000027073"/>
    </source>
</evidence>
<dbReference type="CDD" id="cd10207">
    <property type="entry name" value="ASKHA_NBD_Arp10"/>
    <property type="match status" value="1"/>
</dbReference>
<feature type="compositionally biased region" description="Low complexity" evidence="2">
    <location>
        <begin position="304"/>
        <end position="325"/>
    </location>
</feature>
<dbReference type="AlphaFoldDB" id="A0A067N9J7"/>
<sequence length="582" mass="62897">MAAQPSTPGRESARSAAVPSTPATSRVAGTHIIQSSPHYTTTRRHALYGTEDRIVIDPGSRIWKVGFSGEGKPRDVFYADGATGGALWGLDRATDPVQRAEEDTILQVKLEARLRSVFHDSLLTDPKSRKVILVEHPFLPLHIKDILARVLFQNLQVPSISFASSHLLALFASGRITGLVLDSGHHESVAIPIFASRPLYSYIQTTPLAGSRLTSHLRALLLVFGTYIPPPAITGAVNVPAANRTTRIPEEVLTDAIMEEIKTRCCFVGSAMESSLVEPQASADDSFEMEVPPSDTTMSESDFSHISSTVSSPPPSDFSVVSNPVQGQRERERQQQENHLQSLSTLYKRYSSATDLQMRIPPASTHQAGPGRATLIIPGWIRERAAEVLFEGGDVDETSVAEVILDALLKVPMDLRKTLASSILIVGGTPMLPGFITRLHAELLRAVSPPQQQGDAPVPTRKYDRYASLRPLIPYIAIMNNPAPPAPASDRARASAGRAPAFTPATLAWVGGSLAGALKTGGAEVARERWDESELAERDPDESMDISMSPEKPTKMFLPDWTRSPLPGGAPSARPAEAFQSA</sequence>
<evidence type="ECO:0000256" key="2">
    <source>
        <dbReference type="SAM" id="MobiDB-lite"/>
    </source>
</evidence>
<dbReference type="Pfam" id="PF00022">
    <property type="entry name" value="Actin"/>
    <property type="match status" value="1"/>
</dbReference>
<organism evidence="3 4">
    <name type="scientific">Pleurotus ostreatus (strain PC15)</name>
    <name type="common">Oyster mushroom</name>
    <dbReference type="NCBI Taxonomy" id="1137138"/>
    <lineage>
        <taxon>Eukaryota</taxon>
        <taxon>Fungi</taxon>
        <taxon>Dikarya</taxon>
        <taxon>Basidiomycota</taxon>
        <taxon>Agaricomycotina</taxon>
        <taxon>Agaricomycetes</taxon>
        <taxon>Agaricomycetidae</taxon>
        <taxon>Agaricales</taxon>
        <taxon>Pleurotineae</taxon>
        <taxon>Pleurotaceae</taxon>
        <taxon>Pleurotus</taxon>
    </lineage>
</organism>
<reference evidence="4" key="1">
    <citation type="journal article" date="2014" name="Proc. Natl. Acad. Sci. U.S.A.">
        <title>Extensive sampling of basidiomycete genomes demonstrates inadequacy of the white-rot/brown-rot paradigm for wood decay fungi.</title>
        <authorList>
            <person name="Riley R."/>
            <person name="Salamov A.A."/>
            <person name="Brown D.W."/>
            <person name="Nagy L.G."/>
            <person name="Floudas D."/>
            <person name="Held B.W."/>
            <person name="Levasseur A."/>
            <person name="Lombard V."/>
            <person name="Morin E."/>
            <person name="Otillar R."/>
            <person name="Lindquist E.A."/>
            <person name="Sun H."/>
            <person name="LaButti K.M."/>
            <person name="Schmutz J."/>
            <person name="Jabbour D."/>
            <person name="Luo H."/>
            <person name="Baker S.E."/>
            <person name="Pisabarro A.G."/>
            <person name="Walton J.D."/>
            <person name="Blanchette R.A."/>
            <person name="Henrissat B."/>
            <person name="Martin F."/>
            <person name="Cullen D."/>
            <person name="Hibbett D.S."/>
            <person name="Grigoriev I.V."/>
        </authorList>
    </citation>
    <scope>NUCLEOTIDE SEQUENCE [LARGE SCALE GENOMIC DNA]</scope>
    <source>
        <strain evidence="4">PC15</strain>
    </source>
</reference>
<feature type="compositionally biased region" description="Basic and acidic residues" evidence="2">
    <location>
        <begin position="525"/>
        <end position="538"/>
    </location>
</feature>
<dbReference type="InParanoid" id="A0A067N9J7"/>
<dbReference type="VEuPathDB" id="FungiDB:PLEOSDRAFT_1046726"/>
<protein>
    <submittedName>
        <fullName evidence="3">Uncharacterized protein</fullName>
    </submittedName>
</protein>
<dbReference type="OrthoDB" id="337660at2759"/>
<dbReference type="Gene3D" id="3.30.420.40">
    <property type="match status" value="3"/>
</dbReference>
<evidence type="ECO:0000313" key="3">
    <source>
        <dbReference type="EMBL" id="KDQ24703.1"/>
    </source>
</evidence>
<gene>
    <name evidence="3" type="ORF">PLEOSDRAFT_1046726</name>
</gene>
<feature type="region of interest" description="Disordered" evidence="2">
    <location>
        <begin position="1"/>
        <end position="26"/>
    </location>
</feature>
<dbReference type="InterPro" id="IPR004000">
    <property type="entry name" value="Actin"/>
</dbReference>
<dbReference type="HOGENOM" id="CLU_025520_0_0_1"/>
<dbReference type="Proteomes" id="UP000027073">
    <property type="component" value="Unassembled WGS sequence"/>
</dbReference>
<feature type="region of interest" description="Disordered" evidence="2">
    <location>
        <begin position="525"/>
        <end position="582"/>
    </location>
</feature>
<comment type="similarity">
    <text evidence="1">Belongs to the actin family.</text>
</comment>
<evidence type="ECO:0000256" key="1">
    <source>
        <dbReference type="RuleBase" id="RU000487"/>
    </source>
</evidence>
<dbReference type="EMBL" id="KL198011">
    <property type="protein sequence ID" value="KDQ24703.1"/>
    <property type="molecule type" value="Genomic_DNA"/>
</dbReference>
<proteinExistence type="inferred from homology"/>
<dbReference type="PANTHER" id="PTHR11937">
    <property type="entry name" value="ACTIN"/>
    <property type="match status" value="1"/>
</dbReference>
<dbReference type="Gene3D" id="3.90.640.10">
    <property type="entry name" value="Actin, Chain A, domain 4"/>
    <property type="match status" value="2"/>
</dbReference>
<dbReference type="SMART" id="SM00268">
    <property type="entry name" value="ACTIN"/>
    <property type="match status" value="1"/>
</dbReference>
<feature type="region of interest" description="Disordered" evidence="2">
    <location>
        <begin position="279"/>
        <end position="339"/>
    </location>
</feature>
<dbReference type="STRING" id="1137138.A0A067N9J7"/>
<name>A0A067N9J7_PLEO1</name>
<accession>A0A067N9J7</accession>
<dbReference type="InterPro" id="IPR043129">
    <property type="entry name" value="ATPase_NBD"/>
</dbReference>
<dbReference type="SUPFAM" id="SSF53067">
    <property type="entry name" value="Actin-like ATPase domain"/>
    <property type="match status" value="2"/>
</dbReference>